<organism evidence="1 2">
    <name type="scientific">Eumeta variegata</name>
    <name type="common">Bagworm moth</name>
    <name type="synonym">Eumeta japonica</name>
    <dbReference type="NCBI Taxonomy" id="151549"/>
    <lineage>
        <taxon>Eukaryota</taxon>
        <taxon>Metazoa</taxon>
        <taxon>Ecdysozoa</taxon>
        <taxon>Arthropoda</taxon>
        <taxon>Hexapoda</taxon>
        <taxon>Insecta</taxon>
        <taxon>Pterygota</taxon>
        <taxon>Neoptera</taxon>
        <taxon>Endopterygota</taxon>
        <taxon>Lepidoptera</taxon>
        <taxon>Glossata</taxon>
        <taxon>Ditrysia</taxon>
        <taxon>Tineoidea</taxon>
        <taxon>Psychidae</taxon>
        <taxon>Oiketicinae</taxon>
        <taxon>Eumeta</taxon>
    </lineage>
</organism>
<comment type="caution">
    <text evidence="1">The sequence shown here is derived from an EMBL/GenBank/DDBJ whole genome shotgun (WGS) entry which is preliminary data.</text>
</comment>
<reference evidence="1 2" key="1">
    <citation type="journal article" date="2019" name="Commun. Biol.">
        <title>The bagworm genome reveals a unique fibroin gene that provides high tensile strength.</title>
        <authorList>
            <person name="Kono N."/>
            <person name="Nakamura H."/>
            <person name="Ohtoshi R."/>
            <person name="Tomita M."/>
            <person name="Numata K."/>
            <person name="Arakawa K."/>
        </authorList>
    </citation>
    <scope>NUCLEOTIDE SEQUENCE [LARGE SCALE GENOMIC DNA]</scope>
</reference>
<name>A0A4C1Y2E2_EUMVA</name>
<keyword evidence="2" id="KW-1185">Reference proteome</keyword>
<sequence length="132" mass="14977">MSRGPDQILCWPYAVGRLLRTYVLCLCKSYEDPLPLHPTPFQKTGNAPLIPVFELRLSMSDCAPINTKLKLKRCKAQRRRGRLVIAARYSFRPRRSRQPLLNSPDSGGVVSFENVRNQKSGARSEISVKGMF</sequence>
<gene>
    <name evidence="1" type="ORF">EVAR_61348_1</name>
</gene>
<proteinExistence type="predicted"/>
<accession>A0A4C1Y2E2</accession>
<dbReference type="EMBL" id="BGZK01001044">
    <property type="protein sequence ID" value="GBP69563.1"/>
    <property type="molecule type" value="Genomic_DNA"/>
</dbReference>
<dbReference type="Proteomes" id="UP000299102">
    <property type="component" value="Unassembled WGS sequence"/>
</dbReference>
<evidence type="ECO:0000313" key="2">
    <source>
        <dbReference type="Proteomes" id="UP000299102"/>
    </source>
</evidence>
<dbReference type="AlphaFoldDB" id="A0A4C1Y2E2"/>
<protein>
    <submittedName>
        <fullName evidence="1">Uncharacterized protein</fullName>
    </submittedName>
</protein>
<evidence type="ECO:0000313" key="1">
    <source>
        <dbReference type="EMBL" id="GBP69563.1"/>
    </source>
</evidence>